<dbReference type="Gene3D" id="3.40.605.10">
    <property type="entry name" value="Aldehyde Dehydrogenase, Chain A, domain 1"/>
    <property type="match status" value="1"/>
</dbReference>
<dbReference type="InterPro" id="IPR050740">
    <property type="entry name" value="Aldehyde_DH_Superfamily"/>
</dbReference>
<dbReference type="GO" id="GO:0009013">
    <property type="term" value="F:succinate-semialdehyde dehydrogenase [NAD(P)+] activity"/>
    <property type="evidence" value="ECO:0007669"/>
    <property type="project" value="UniProtKB-EC"/>
</dbReference>
<keyword evidence="2 4" id="KW-0560">Oxidoreductase</keyword>
<protein>
    <submittedName>
        <fullName evidence="4">Putative Succinate-semialdehyde dehydrogenase</fullName>
        <ecNumber evidence="4">1.2.1.16</ecNumber>
    </submittedName>
</protein>
<name>U4K4W4_9VIBR</name>
<sequence>MPSKTTKDKVTFMIDELSETTYINGHWIRPAGKLTPVVNPATGQVIGSICTSTPKEVDGAVEAAESAFQHWSQLSAKERANFLHQLGDAIEADVKSIAQVMTTEQGKPLNEAKGEILKLAETCHFYAEEAVRIHGESFPNDSNDFESLVIREPIGVVAAITPWNYPAELVGWKLCAALAAGCTIVIKPAELTPFTALAIAKKVEQVAIPPGVVNFVTGSGSTVGQTLVEHPTVKKVAFTGSSEVGLKIQQSCRNIKRLSLELGGNCPMVVTGSANLDEAVKGASRRSFRNNGQICIAINRIYVDRSLYSKFVETLAESASYLTVANGLDSPDADVGALASEDVLKKTQEHIADALDKGANLLEGGLPPIGQEFKQGLFFRPTVLVDCTQNMKVMSEETFGPVVGVAPYDSLEQAIELCNDTPYGLAAYVYSKHMDETKLLTSRLDYGNVAVNNVDAGIINAPYGGRKQSGVGYEHGREGMLEYLQFKHIRTRFEQPGRSEQ</sequence>
<dbReference type="Pfam" id="PF00171">
    <property type="entry name" value="Aldedh"/>
    <property type="match status" value="1"/>
</dbReference>
<reference evidence="4 5" key="1">
    <citation type="journal article" date="2013" name="ISME J.">
        <title>Comparative genomics of pathogenic lineages of Vibrio nigripulchritudo identifies virulence-associated traits.</title>
        <authorList>
            <person name="Goudenege D."/>
            <person name="Labreuche Y."/>
            <person name="Krin E."/>
            <person name="Ansquer D."/>
            <person name="Mangenot S."/>
            <person name="Calteau A."/>
            <person name="Medigue C."/>
            <person name="Mazel D."/>
            <person name="Polz M.F."/>
            <person name="Le Roux F."/>
        </authorList>
    </citation>
    <scope>NUCLEOTIDE SEQUENCE [LARGE SCALE GENOMIC DNA]</scope>
    <source>
        <strain evidence="5">SnF1</strain>
    </source>
</reference>
<dbReference type="PANTHER" id="PTHR43353:SF5">
    <property type="entry name" value="SUCCINATE-SEMIALDEHYDE DEHYDROGENASE, MITOCHONDRIAL"/>
    <property type="match status" value="1"/>
</dbReference>
<dbReference type="PANTHER" id="PTHR43353">
    <property type="entry name" value="SUCCINATE-SEMIALDEHYDE DEHYDROGENASE, MITOCHONDRIAL"/>
    <property type="match status" value="1"/>
</dbReference>
<dbReference type="KEGG" id="vni:VIBNI_A1507"/>
<dbReference type="Proteomes" id="UP000016895">
    <property type="component" value="Chromosome 1"/>
</dbReference>
<evidence type="ECO:0000259" key="3">
    <source>
        <dbReference type="Pfam" id="PF00171"/>
    </source>
</evidence>
<comment type="similarity">
    <text evidence="1">Belongs to the aldehyde dehydrogenase family.</text>
</comment>
<dbReference type="EMBL" id="FO203526">
    <property type="protein sequence ID" value="CCO57631.1"/>
    <property type="molecule type" value="Genomic_DNA"/>
</dbReference>
<accession>U4K4W4</accession>
<dbReference type="InterPro" id="IPR016163">
    <property type="entry name" value="Ald_DH_C"/>
</dbReference>
<evidence type="ECO:0000313" key="5">
    <source>
        <dbReference type="Proteomes" id="UP000016895"/>
    </source>
</evidence>
<dbReference type="SUPFAM" id="SSF53720">
    <property type="entry name" value="ALDH-like"/>
    <property type="match status" value="1"/>
</dbReference>
<dbReference type="InterPro" id="IPR015590">
    <property type="entry name" value="Aldehyde_DH_dom"/>
</dbReference>
<keyword evidence="5" id="KW-1185">Reference proteome</keyword>
<dbReference type="InterPro" id="IPR016162">
    <property type="entry name" value="Ald_DH_N"/>
</dbReference>
<dbReference type="AlphaFoldDB" id="U4K4W4"/>
<dbReference type="CDD" id="cd07103">
    <property type="entry name" value="ALDH_F5_SSADH_GabD"/>
    <property type="match status" value="1"/>
</dbReference>
<dbReference type="PROSITE" id="PS00070">
    <property type="entry name" value="ALDEHYDE_DEHYDR_CYS"/>
    <property type="match status" value="1"/>
</dbReference>
<evidence type="ECO:0000256" key="1">
    <source>
        <dbReference type="ARBA" id="ARBA00009986"/>
    </source>
</evidence>
<dbReference type="InterPro" id="IPR016160">
    <property type="entry name" value="Ald_DH_CS_CYS"/>
</dbReference>
<dbReference type="FunFam" id="3.40.605.10:FF:000007">
    <property type="entry name" value="NAD/NADP-dependent betaine aldehyde dehydrogenase"/>
    <property type="match status" value="1"/>
</dbReference>
<dbReference type="InterPro" id="IPR016161">
    <property type="entry name" value="Ald_DH/histidinol_DH"/>
</dbReference>
<evidence type="ECO:0000313" key="4">
    <source>
        <dbReference type="EMBL" id="CCO57631.1"/>
    </source>
</evidence>
<organism evidence="4 5">
    <name type="scientific">Vibrio nigripulchritudo</name>
    <dbReference type="NCBI Taxonomy" id="28173"/>
    <lineage>
        <taxon>Bacteria</taxon>
        <taxon>Pseudomonadati</taxon>
        <taxon>Pseudomonadota</taxon>
        <taxon>Gammaproteobacteria</taxon>
        <taxon>Vibrionales</taxon>
        <taxon>Vibrionaceae</taxon>
        <taxon>Vibrio</taxon>
    </lineage>
</organism>
<evidence type="ECO:0000256" key="2">
    <source>
        <dbReference type="ARBA" id="ARBA00023002"/>
    </source>
</evidence>
<dbReference type="Gene3D" id="3.40.309.10">
    <property type="entry name" value="Aldehyde Dehydrogenase, Chain A, domain 2"/>
    <property type="match status" value="1"/>
</dbReference>
<dbReference type="EC" id="1.2.1.16" evidence="4"/>
<feature type="domain" description="Aldehyde dehydrogenase" evidence="3">
    <location>
        <begin position="27"/>
        <end position="489"/>
    </location>
</feature>
<gene>
    <name evidence="4" type="ORF">VIBNI_A1507</name>
</gene>
<proteinExistence type="inferred from homology"/>
<dbReference type="PATRIC" id="fig|1260221.3.peg.1445"/>
<dbReference type="STRING" id="28173.VIBNI_A1507"/>